<keyword evidence="1 3" id="KW-0547">Nucleotide-binding</keyword>
<dbReference type="GO" id="GO:0005886">
    <property type="term" value="C:plasma membrane"/>
    <property type="evidence" value="ECO:0007669"/>
    <property type="project" value="TreeGrafter"/>
</dbReference>
<dbReference type="EMBL" id="WJXA01000199">
    <property type="protein sequence ID" value="KAF7114625.1"/>
    <property type="molecule type" value="Genomic_DNA"/>
</dbReference>
<evidence type="ECO:0000256" key="3">
    <source>
        <dbReference type="PROSITE-ProRule" id="PRU10141"/>
    </source>
</evidence>
<proteinExistence type="predicted"/>
<dbReference type="Gene3D" id="1.10.510.10">
    <property type="entry name" value="Transferase(Phosphotransferase) domain 1"/>
    <property type="match status" value="1"/>
</dbReference>
<name>A0A834L2Q4_RHOSS</name>
<gene>
    <name evidence="5" type="ORF">RHSIM_RhsimUnG0082300</name>
</gene>
<dbReference type="Pfam" id="PF00069">
    <property type="entry name" value="Pkinase"/>
    <property type="match status" value="1"/>
</dbReference>
<evidence type="ECO:0000256" key="1">
    <source>
        <dbReference type="ARBA" id="ARBA00022741"/>
    </source>
</evidence>
<dbReference type="InterPro" id="IPR000719">
    <property type="entry name" value="Prot_kinase_dom"/>
</dbReference>
<feature type="domain" description="Protein kinase" evidence="4">
    <location>
        <begin position="15"/>
        <end position="333"/>
    </location>
</feature>
<keyword evidence="2 3" id="KW-0067">ATP-binding</keyword>
<dbReference type="SUPFAM" id="SSF56112">
    <property type="entry name" value="Protein kinase-like (PK-like)"/>
    <property type="match status" value="1"/>
</dbReference>
<dbReference type="CDD" id="cd00180">
    <property type="entry name" value="PKc"/>
    <property type="match status" value="1"/>
</dbReference>
<dbReference type="OrthoDB" id="1543146at2759"/>
<dbReference type="SMART" id="SM00220">
    <property type="entry name" value="S_TKc"/>
    <property type="match status" value="1"/>
</dbReference>
<dbReference type="PANTHER" id="PTHR27001">
    <property type="entry name" value="OS01G0253100 PROTEIN"/>
    <property type="match status" value="1"/>
</dbReference>
<dbReference type="PROSITE" id="PS50011">
    <property type="entry name" value="PROTEIN_KINASE_DOM"/>
    <property type="match status" value="1"/>
</dbReference>
<dbReference type="PANTHER" id="PTHR27001:SF931">
    <property type="entry name" value="OS11G0664100 PROTEIN"/>
    <property type="match status" value="1"/>
</dbReference>
<dbReference type="AlphaFoldDB" id="A0A834L2Q4"/>
<feature type="binding site" evidence="3">
    <location>
        <position position="50"/>
    </location>
    <ligand>
        <name>ATP</name>
        <dbReference type="ChEBI" id="CHEBI:30616"/>
    </ligand>
</feature>
<dbReference type="GO" id="GO:0004672">
    <property type="term" value="F:protein kinase activity"/>
    <property type="evidence" value="ECO:0007669"/>
    <property type="project" value="InterPro"/>
</dbReference>
<dbReference type="InterPro" id="IPR011009">
    <property type="entry name" value="Kinase-like_dom_sf"/>
</dbReference>
<organism evidence="5 6">
    <name type="scientific">Rhododendron simsii</name>
    <name type="common">Sims's rhododendron</name>
    <dbReference type="NCBI Taxonomy" id="118357"/>
    <lineage>
        <taxon>Eukaryota</taxon>
        <taxon>Viridiplantae</taxon>
        <taxon>Streptophyta</taxon>
        <taxon>Embryophyta</taxon>
        <taxon>Tracheophyta</taxon>
        <taxon>Spermatophyta</taxon>
        <taxon>Magnoliopsida</taxon>
        <taxon>eudicotyledons</taxon>
        <taxon>Gunneridae</taxon>
        <taxon>Pentapetalae</taxon>
        <taxon>asterids</taxon>
        <taxon>Ericales</taxon>
        <taxon>Ericaceae</taxon>
        <taxon>Ericoideae</taxon>
        <taxon>Rhodoreae</taxon>
        <taxon>Rhododendron</taxon>
    </lineage>
</organism>
<dbReference type="GO" id="GO:0005524">
    <property type="term" value="F:ATP binding"/>
    <property type="evidence" value="ECO:0007669"/>
    <property type="project" value="UniProtKB-UniRule"/>
</dbReference>
<evidence type="ECO:0000259" key="4">
    <source>
        <dbReference type="PROSITE" id="PS50011"/>
    </source>
</evidence>
<dbReference type="Proteomes" id="UP000626092">
    <property type="component" value="Unassembled WGS sequence"/>
</dbReference>
<evidence type="ECO:0000313" key="6">
    <source>
        <dbReference type="Proteomes" id="UP000626092"/>
    </source>
</evidence>
<evidence type="ECO:0000313" key="5">
    <source>
        <dbReference type="EMBL" id="KAF7114625.1"/>
    </source>
</evidence>
<dbReference type="Gene3D" id="3.30.200.20">
    <property type="entry name" value="Phosphorylase Kinase, domain 1"/>
    <property type="match status" value="2"/>
</dbReference>
<evidence type="ECO:0000256" key="2">
    <source>
        <dbReference type="ARBA" id="ARBA00022840"/>
    </source>
</evidence>
<dbReference type="InterPro" id="IPR017441">
    <property type="entry name" value="Protein_kinase_ATP_BS"/>
</dbReference>
<accession>A0A834L2Q4</accession>
<comment type="caution">
    <text evidence="5">The sequence shown here is derived from an EMBL/GenBank/DDBJ whole genome shotgun (WGS) entry which is preliminary data.</text>
</comment>
<reference evidence="5" key="1">
    <citation type="submission" date="2019-11" db="EMBL/GenBank/DDBJ databases">
        <authorList>
            <person name="Liu Y."/>
            <person name="Hou J."/>
            <person name="Li T.-Q."/>
            <person name="Guan C.-H."/>
            <person name="Wu X."/>
            <person name="Wu H.-Z."/>
            <person name="Ling F."/>
            <person name="Zhang R."/>
            <person name="Shi X.-G."/>
            <person name="Ren J.-P."/>
            <person name="Chen E.-F."/>
            <person name="Sun J.-M."/>
        </authorList>
    </citation>
    <scope>NUCLEOTIDE SEQUENCE</scope>
    <source>
        <strain evidence="5">Adult_tree_wgs_1</strain>
        <tissue evidence="5">Leaves</tissue>
    </source>
</reference>
<dbReference type="PROSITE" id="PS00107">
    <property type="entry name" value="PROTEIN_KINASE_ATP"/>
    <property type="match status" value="1"/>
</dbReference>
<sequence>MAIEFAFKELESYTNEFQTLLGEGAFSRVYSGNIPGNNPHNLPAQLVAIKVSNNPEDPQFENQLALSMPPTPSTFLPTTAPLPPPTLFFYCLYNVPSVWNLNELQFLQQIPRHRNIIGFIGWCKTEFQFCIVLDLAVGGTLSNNIDGLNWEQTLKILRGIAEALKYLHSEGLVIGDLKSPNVLLDEGGVAIQLQVTREAETCVGQKDKLLTEDSTRRTNTANFGIVEHKAKRIQQEFKFQLTLTGTNQTCLDIYAFGVILLQLAMKRADTYSTYNGVTSHISEHAKDAMEDKKDVVSMHLKASGCNRKDAKLLTELGVRLTKPERLGYSRPTLKEIAGHLDAMKVTKWTRSLTVGFNKVMKKFK</sequence>
<protein>
    <recommendedName>
        <fullName evidence="4">Protein kinase domain-containing protein</fullName>
    </recommendedName>
</protein>
<keyword evidence="6" id="KW-1185">Reference proteome</keyword>